<keyword evidence="1" id="KW-1133">Transmembrane helix</keyword>
<keyword evidence="1" id="KW-0812">Transmembrane</keyword>
<proteinExistence type="predicted"/>
<dbReference type="EMBL" id="BK016109">
    <property type="protein sequence ID" value="DAF95591.1"/>
    <property type="molecule type" value="Genomic_DNA"/>
</dbReference>
<keyword evidence="1" id="KW-0472">Membrane</keyword>
<protein>
    <submittedName>
        <fullName evidence="2">Uncharacterized protein</fullName>
    </submittedName>
</protein>
<feature type="transmembrane region" description="Helical" evidence="1">
    <location>
        <begin position="12"/>
        <end position="30"/>
    </location>
</feature>
<sequence length="43" mass="4820">MSCQRLVNLFDFTPLIVFVWAAIIVTGLEVKDPMTSLILITLP</sequence>
<evidence type="ECO:0000313" key="2">
    <source>
        <dbReference type="EMBL" id="DAF95591.1"/>
    </source>
</evidence>
<accession>A0A8S5UM86</accession>
<name>A0A8S5UM86_9CAUD</name>
<reference evidence="2" key="1">
    <citation type="journal article" date="2021" name="Proc. Natl. Acad. Sci. U.S.A.">
        <title>A Catalog of Tens of Thousands of Viruses from Human Metagenomes Reveals Hidden Associations with Chronic Diseases.</title>
        <authorList>
            <person name="Tisza M.J."/>
            <person name="Buck C.B."/>
        </authorList>
    </citation>
    <scope>NUCLEOTIDE SEQUENCE</scope>
    <source>
        <strain evidence="2">CtCo31</strain>
    </source>
</reference>
<organism evidence="2">
    <name type="scientific">Myoviridae sp. ctCo31</name>
    <dbReference type="NCBI Taxonomy" id="2825053"/>
    <lineage>
        <taxon>Viruses</taxon>
        <taxon>Duplodnaviria</taxon>
        <taxon>Heunggongvirae</taxon>
        <taxon>Uroviricota</taxon>
        <taxon>Caudoviricetes</taxon>
    </lineage>
</organism>
<evidence type="ECO:0000256" key="1">
    <source>
        <dbReference type="SAM" id="Phobius"/>
    </source>
</evidence>